<evidence type="ECO:0000256" key="6">
    <source>
        <dbReference type="ARBA" id="ARBA00022729"/>
    </source>
</evidence>
<evidence type="ECO:0000256" key="9">
    <source>
        <dbReference type="ARBA" id="ARBA00023237"/>
    </source>
</evidence>
<dbReference type="InterPro" id="IPR050810">
    <property type="entry name" value="Bact_Secretion_Sys_Channel"/>
</dbReference>
<feature type="domain" description="NolW-like" evidence="14">
    <location>
        <begin position="145"/>
        <end position="208"/>
    </location>
</feature>
<evidence type="ECO:0000256" key="11">
    <source>
        <dbReference type="SAM" id="MobiDB-lite"/>
    </source>
</evidence>
<evidence type="ECO:0000256" key="2">
    <source>
        <dbReference type="ARBA" id="ARBA00006980"/>
    </source>
</evidence>
<keyword evidence="5" id="KW-0812">Transmembrane</keyword>
<dbReference type="NCBIfam" id="TIGR02517">
    <property type="entry name" value="type_II_gspD"/>
    <property type="match status" value="1"/>
</dbReference>
<comment type="similarity">
    <text evidence="2">Belongs to the bacterial secretin family. GSP D subfamily.</text>
</comment>
<dbReference type="InterPro" id="IPR038591">
    <property type="entry name" value="NolW-like_sf"/>
</dbReference>
<dbReference type="Pfam" id="PF00263">
    <property type="entry name" value="Secretin"/>
    <property type="match status" value="1"/>
</dbReference>
<dbReference type="PANTHER" id="PTHR30332">
    <property type="entry name" value="PROBABLE GENERAL SECRETION PATHWAY PROTEIN D"/>
    <property type="match status" value="1"/>
</dbReference>
<dbReference type="PROSITE" id="PS00875">
    <property type="entry name" value="T2SP_D"/>
    <property type="match status" value="1"/>
</dbReference>
<evidence type="ECO:0000259" key="15">
    <source>
        <dbReference type="Pfam" id="PF21305"/>
    </source>
</evidence>
<evidence type="ECO:0000259" key="14">
    <source>
        <dbReference type="Pfam" id="PF03958"/>
    </source>
</evidence>
<keyword evidence="3 10" id="KW-0813">Transport</keyword>
<feature type="domain" description="GspD-like N0" evidence="15">
    <location>
        <begin position="49"/>
        <end position="118"/>
    </location>
</feature>
<evidence type="ECO:0000256" key="10">
    <source>
        <dbReference type="RuleBase" id="RU004004"/>
    </source>
</evidence>
<organism evidence="16 17">
    <name type="scientific">Psychrosphaera haliotis</name>
    <dbReference type="NCBI Taxonomy" id="555083"/>
    <lineage>
        <taxon>Bacteria</taxon>
        <taxon>Pseudomonadati</taxon>
        <taxon>Pseudomonadota</taxon>
        <taxon>Gammaproteobacteria</taxon>
        <taxon>Alteromonadales</taxon>
        <taxon>Pseudoalteromonadaceae</taxon>
        <taxon>Psychrosphaera</taxon>
    </lineage>
</organism>
<keyword evidence="9" id="KW-0998">Cell outer membrane</keyword>
<feature type="region of interest" description="Disordered" evidence="11">
    <location>
        <begin position="693"/>
        <end position="715"/>
    </location>
</feature>
<evidence type="ECO:0000256" key="7">
    <source>
        <dbReference type="ARBA" id="ARBA00022927"/>
    </source>
</evidence>
<dbReference type="RefSeq" id="WP_155696705.1">
    <property type="nucleotide sequence ID" value="NZ_WOCD01000005.1"/>
</dbReference>
<dbReference type="Gene3D" id="3.30.1370.120">
    <property type="match status" value="3"/>
</dbReference>
<feature type="domain" description="NolW-like" evidence="14">
    <location>
        <begin position="286"/>
        <end position="369"/>
    </location>
</feature>
<dbReference type="InterPro" id="IPR013356">
    <property type="entry name" value="T2SS_GspD"/>
</dbReference>
<dbReference type="InterPro" id="IPR004845">
    <property type="entry name" value="T2SS_GspD_CS"/>
</dbReference>
<dbReference type="InterPro" id="IPR005644">
    <property type="entry name" value="NolW-like"/>
</dbReference>
<dbReference type="GO" id="GO:0009279">
    <property type="term" value="C:cell outer membrane"/>
    <property type="evidence" value="ECO:0007669"/>
    <property type="project" value="UniProtKB-SubCell"/>
</dbReference>
<keyword evidence="8" id="KW-0472">Membrane</keyword>
<evidence type="ECO:0000313" key="17">
    <source>
        <dbReference type="Proteomes" id="UP000439994"/>
    </source>
</evidence>
<dbReference type="InterPro" id="IPR049371">
    <property type="entry name" value="GspD-like_N0"/>
</dbReference>
<dbReference type="AlphaFoldDB" id="A0A6N8FBD9"/>
<gene>
    <name evidence="16" type="primary">gspD</name>
    <name evidence="16" type="ORF">GNP35_13645</name>
</gene>
<keyword evidence="4" id="KW-1134">Transmembrane beta strand</keyword>
<evidence type="ECO:0000313" key="16">
    <source>
        <dbReference type="EMBL" id="MUH73434.1"/>
    </source>
</evidence>
<feature type="domain" description="Type II/III secretion system secretin-like" evidence="13">
    <location>
        <begin position="478"/>
        <end position="638"/>
    </location>
</feature>
<dbReference type="Pfam" id="PF21305">
    <property type="entry name" value="type_II_gspD_N0"/>
    <property type="match status" value="1"/>
</dbReference>
<dbReference type="PRINTS" id="PR00811">
    <property type="entry name" value="BCTERIALGSPD"/>
</dbReference>
<evidence type="ECO:0000256" key="4">
    <source>
        <dbReference type="ARBA" id="ARBA00022452"/>
    </source>
</evidence>
<name>A0A6N8FBD9_9GAMM</name>
<evidence type="ECO:0000259" key="13">
    <source>
        <dbReference type="Pfam" id="PF00263"/>
    </source>
</evidence>
<dbReference type="Proteomes" id="UP000439994">
    <property type="component" value="Unassembled WGS sequence"/>
</dbReference>
<comment type="subcellular location">
    <subcellularLocation>
        <location evidence="1 10">Cell outer membrane</location>
    </subcellularLocation>
</comment>
<proteinExistence type="inferred from homology"/>
<dbReference type="PRINTS" id="PR01032">
    <property type="entry name" value="PHAGEIV"/>
</dbReference>
<dbReference type="GO" id="GO:0015628">
    <property type="term" value="P:protein secretion by the type II secretion system"/>
    <property type="evidence" value="ECO:0007669"/>
    <property type="project" value="InterPro"/>
</dbReference>
<feature type="domain" description="NolW-like" evidence="14">
    <location>
        <begin position="211"/>
        <end position="279"/>
    </location>
</feature>
<evidence type="ECO:0000256" key="8">
    <source>
        <dbReference type="ARBA" id="ARBA00023136"/>
    </source>
</evidence>
<evidence type="ECO:0000256" key="3">
    <source>
        <dbReference type="ARBA" id="ARBA00022448"/>
    </source>
</evidence>
<protein>
    <submittedName>
        <fullName evidence="16">Type II secretion system protein GspD</fullName>
    </submittedName>
</protein>
<accession>A0A6N8FBD9</accession>
<keyword evidence="6 12" id="KW-0732">Signal</keyword>
<dbReference type="InterPro" id="IPR001775">
    <property type="entry name" value="GspD/PilQ"/>
</dbReference>
<dbReference type="GO" id="GO:0015627">
    <property type="term" value="C:type II protein secretion system complex"/>
    <property type="evidence" value="ECO:0007669"/>
    <property type="project" value="InterPro"/>
</dbReference>
<dbReference type="EMBL" id="WOCD01000005">
    <property type="protein sequence ID" value="MUH73434.1"/>
    <property type="molecule type" value="Genomic_DNA"/>
</dbReference>
<sequence length="715" mass="77584">MGFFSKSKNIQAKVTRSAKVSAFSAILTLGLLSTAWVSPVANATQYSPNFKGTDINEFINIVGKILQKTIIIDPAVRGKVNVRSYDLLTKEQYYHFFLNVLQVYGYGVIDMGNGILKVIRAKDVKSSPTPVVGEGYLGEGDEMVTRVVEVKNVSVRELSPLLRQLSDQSGSGHVVHYEPSNVVMVVGSVAMVNRMVEIINRVDRAGDQKVVIVKLEYASASEMVRIVESINKSSAGNKGQPDFLVPKIVADDRTNSVIVTGEQEARDKVIELIKRLDSELESTGNTKVYFLNYANSEEVVKVLTGVSDSIAADAQGGTPTTNKRARTSSTRDYSIQAHTDSNSLVINAEPDMMRSLEQIIRQLDVRRQQVLVEAIIVEVFESDGINLGIQWGSTDIGFTQYNNGVTPISTIAGAAYQARDQETESIVNGFDENGNTTQNKVTTKERGDYSGLAQVLGGISGFATGVVNGGWGAVLQAVRNDTNTNILATPSITTIDNEEASILVGSEIAILTGSTASSANSNPFQKVDRKEVGIKLKVTPQINEGSAVQLLIEQEVSSVSGAVGVDVGINKRSIKTNVLAEDGGTIVIGGLIDEDVQESISKVPLLGDLPILGHLFRSTGTTKRKRNLMVFIRPRILRDGASALDVSKQKYNYIRAEQIKKDQDGISLMPLTDQPVLKEWDDSLALPPRFEDYLESQEKGVKPPTVSKDSPKKDG</sequence>
<feature type="compositionally biased region" description="Polar residues" evidence="11">
    <location>
        <begin position="317"/>
        <end position="333"/>
    </location>
</feature>
<reference evidence="16 17" key="1">
    <citation type="submission" date="2019-11" db="EMBL/GenBank/DDBJ databases">
        <title>P. haliotis isolates from Z. marina roots.</title>
        <authorList>
            <person name="Cohen M."/>
            <person name="Jospin G."/>
            <person name="Eisen J.A."/>
            <person name="Coil D.A."/>
        </authorList>
    </citation>
    <scope>NUCLEOTIDE SEQUENCE [LARGE SCALE GENOMIC DNA]</scope>
    <source>
        <strain evidence="16 17">UCD-MCMsp1aY</strain>
    </source>
</reference>
<keyword evidence="7" id="KW-0653">Protein transport</keyword>
<dbReference type="OrthoDB" id="9775455at2"/>
<evidence type="ECO:0000256" key="12">
    <source>
        <dbReference type="SAM" id="SignalP"/>
    </source>
</evidence>
<feature type="region of interest" description="Disordered" evidence="11">
    <location>
        <begin position="311"/>
        <end position="333"/>
    </location>
</feature>
<dbReference type="PANTHER" id="PTHR30332:SF24">
    <property type="entry name" value="SECRETIN GSPD-RELATED"/>
    <property type="match status" value="1"/>
</dbReference>
<keyword evidence="17" id="KW-1185">Reference proteome</keyword>
<comment type="caution">
    <text evidence="16">The sequence shown here is derived from an EMBL/GenBank/DDBJ whole genome shotgun (WGS) entry which is preliminary data.</text>
</comment>
<dbReference type="Pfam" id="PF03958">
    <property type="entry name" value="Secretin_N"/>
    <property type="match status" value="3"/>
</dbReference>
<evidence type="ECO:0000256" key="5">
    <source>
        <dbReference type="ARBA" id="ARBA00022692"/>
    </source>
</evidence>
<evidence type="ECO:0000256" key="1">
    <source>
        <dbReference type="ARBA" id="ARBA00004442"/>
    </source>
</evidence>
<dbReference type="InterPro" id="IPR004846">
    <property type="entry name" value="T2SS/T3SS_dom"/>
</dbReference>
<feature type="chain" id="PRO_5026652422" evidence="12">
    <location>
        <begin position="44"/>
        <end position="715"/>
    </location>
</feature>
<feature type="signal peptide" evidence="12">
    <location>
        <begin position="1"/>
        <end position="43"/>
    </location>
</feature>